<feature type="domain" description="DUF4224" evidence="1">
    <location>
        <begin position="5"/>
        <end position="49"/>
    </location>
</feature>
<dbReference type="Pfam" id="PF13986">
    <property type="entry name" value="DUF4224"/>
    <property type="match status" value="1"/>
</dbReference>
<evidence type="ECO:0000313" key="2">
    <source>
        <dbReference type="EMBL" id="NHZ62645.1"/>
    </source>
</evidence>
<sequence length="70" mass="8015">MSDMFLTKDEVAVLTGRKTKSKQIEQLRTMRIPFWVNALGAPVVPRSAIEGRKTLEPTLREKVIPFAFRN</sequence>
<dbReference type="InterPro" id="IPR025319">
    <property type="entry name" value="DUF4224"/>
</dbReference>
<organism evidence="2 3">
    <name type="scientific">Massilia genomosp. 1</name>
    <dbReference type="NCBI Taxonomy" id="2609280"/>
    <lineage>
        <taxon>Bacteria</taxon>
        <taxon>Pseudomonadati</taxon>
        <taxon>Pseudomonadota</taxon>
        <taxon>Betaproteobacteria</taxon>
        <taxon>Burkholderiales</taxon>
        <taxon>Oxalobacteraceae</taxon>
        <taxon>Telluria group</taxon>
        <taxon>Massilia</taxon>
    </lineage>
</organism>
<dbReference type="Proteomes" id="UP000610594">
    <property type="component" value="Unassembled WGS sequence"/>
</dbReference>
<dbReference type="EMBL" id="WHJF01000020">
    <property type="protein sequence ID" value="NHZ62645.1"/>
    <property type="molecule type" value="Genomic_DNA"/>
</dbReference>
<evidence type="ECO:0000313" key="3">
    <source>
        <dbReference type="Proteomes" id="UP000610594"/>
    </source>
</evidence>
<dbReference type="RefSeq" id="WP_167236808.1">
    <property type="nucleotide sequence ID" value="NZ_WHJF01000020.1"/>
</dbReference>
<name>A0ABX0MRS4_9BURK</name>
<proteinExistence type="predicted"/>
<accession>A0ABX0MRS4</accession>
<reference evidence="2 3" key="1">
    <citation type="submission" date="2019-10" db="EMBL/GenBank/DDBJ databases">
        <title>Taxonomy of Antarctic Massilia spp.: description of Massilia rubra sp. nov., Massilia aquatica sp. nov., Massilia mucilaginosa sp. nov., Massilia frigida sp. nov. isolated from streams, lakes and regoliths.</title>
        <authorList>
            <person name="Holochova P."/>
            <person name="Sedlacek I."/>
            <person name="Kralova S."/>
            <person name="Maslanova I."/>
            <person name="Busse H.-J."/>
            <person name="Stankova E."/>
            <person name="Vrbovska V."/>
            <person name="Kovarovic V."/>
            <person name="Bartak M."/>
            <person name="Svec P."/>
            <person name="Pantucek R."/>
        </authorList>
    </citation>
    <scope>NUCLEOTIDE SEQUENCE [LARGE SCALE GENOMIC DNA]</scope>
    <source>
        <strain evidence="2 3">CCM 8694</strain>
    </source>
</reference>
<gene>
    <name evidence="2" type="ORF">F1735_10045</name>
</gene>
<keyword evidence="3" id="KW-1185">Reference proteome</keyword>
<evidence type="ECO:0000259" key="1">
    <source>
        <dbReference type="Pfam" id="PF13986"/>
    </source>
</evidence>
<comment type="caution">
    <text evidence="2">The sequence shown here is derived from an EMBL/GenBank/DDBJ whole genome shotgun (WGS) entry which is preliminary data.</text>
</comment>
<protein>
    <submittedName>
        <fullName evidence="2">DUF4224 domain-containing protein</fullName>
    </submittedName>
</protein>